<dbReference type="GO" id="GO:0030488">
    <property type="term" value="P:tRNA methylation"/>
    <property type="evidence" value="ECO:0007669"/>
    <property type="project" value="TreeGrafter"/>
</dbReference>
<protein>
    <recommendedName>
        <fullName evidence="5">TrmE-type G domain-containing protein</fullName>
    </recommendedName>
</protein>
<dbReference type="PANTHER" id="PTHR42714:SF2">
    <property type="entry name" value="TRNA MODIFICATION GTPASE GTPBP3, MITOCHONDRIAL"/>
    <property type="match status" value="1"/>
</dbReference>
<dbReference type="Gene3D" id="3.30.1360.120">
    <property type="entry name" value="Probable tRNA modification gtpase trme, domain 1"/>
    <property type="match status" value="1"/>
</dbReference>
<dbReference type="InterPro" id="IPR027417">
    <property type="entry name" value="P-loop_NTPase"/>
</dbReference>
<dbReference type="InterPro" id="IPR031168">
    <property type="entry name" value="G_TrmE"/>
</dbReference>
<dbReference type="GO" id="GO:0002098">
    <property type="term" value="P:tRNA wobble uridine modification"/>
    <property type="evidence" value="ECO:0007669"/>
    <property type="project" value="TreeGrafter"/>
</dbReference>
<evidence type="ECO:0000259" key="5">
    <source>
        <dbReference type="PROSITE" id="PS51709"/>
    </source>
</evidence>
<gene>
    <name evidence="6" type="ORF">Cvel_7066</name>
</gene>
<feature type="region of interest" description="Disordered" evidence="3">
    <location>
        <begin position="53"/>
        <end position="99"/>
    </location>
</feature>
<sequence>MLRLLFLLHVLSRPPIPLSLPLEVLPCRRKELAFLGSVSREAEGMTRMCRPVRRDQNERVGGVSRVKRRRRRPSLSAPLSTETGTEDSPPSSPSLEDPTIYALSSGPAVKSGVAVTRISGPRAFLVRQLLVGAQSVRESLLGSVAVPSGAGQTVSSQAPHSGLVHSPSPSPLLKLTEDAQTNAETETLKETVDRRAQLRRLYDPLTGEEIDHCLVLFFRGPRSFTGEDVLELHTHGSRGVVQGLFGALRGIDEILQTQGEGGGGRLRPAERGEFTRRAFENGKMRLTEVEGLADLLDSQTAEQRRQALRQMDGVFARRVDEWRSRVVSGLAALEAVVDFGDDDTVDLQGDETLKRVRKNLGSLLRELQRFLEDRRAGEIVRQGLRVCLVGPPNAGKSSLLNRLAQREAAIVSPIAGTTRDVLEVQLDVAGFAAVVSDTAGLRERGGGSEKEGTEEVGIIEQEGMRRAREVASRADVLVLVLDSSSPSLAWGGNQTELSEGDQGLSVREADDLFASNLGAERLVVLNKRDLLGGSRKREEDVQAVAADLMSRDQTERRETRAEDEGVVWSNCLNDEGVSGFVEMLEKKIRRRLQRQKEGDEGGTLITRERHRVCLTECAGALEAFLDALESGGLDIAAEELRYAARVLGSLGGEIDSEEILDIVFRDFCIGK</sequence>
<dbReference type="Pfam" id="PF01926">
    <property type="entry name" value="MMR_HSR1"/>
    <property type="match status" value="1"/>
</dbReference>
<evidence type="ECO:0000256" key="1">
    <source>
        <dbReference type="ARBA" id="ARBA00022741"/>
    </source>
</evidence>
<dbReference type="Pfam" id="PF10396">
    <property type="entry name" value="TrmE_N"/>
    <property type="match status" value="1"/>
</dbReference>
<evidence type="ECO:0000256" key="2">
    <source>
        <dbReference type="ARBA" id="ARBA00023134"/>
    </source>
</evidence>
<dbReference type="SUPFAM" id="SSF116878">
    <property type="entry name" value="TrmE connector domain"/>
    <property type="match status" value="1"/>
</dbReference>
<dbReference type="Gene3D" id="3.40.50.300">
    <property type="entry name" value="P-loop containing nucleotide triphosphate hydrolases"/>
    <property type="match status" value="1"/>
</dbReference>
<dbReference type="PANTHER" id="PTHR42714">
    <property type="entry name" value="TRNA MODIFICATION GTPASE GTPBP3"/>
    <property type="match status" value="1"/>
</dbReference>
<dbReference type="VEuPathDB" id="CryptoDB:Cvel_7066"/>
<dbReference type="InterPro" id="IPR006073">
    <property type="entry name" value="GTP-bd"/>
</dbReference>
<evidence type="ECO:0000256" key="4">
    <source>
        <dbReference type="SAM" id="SignalP"/>
    </source>
</evidence>
<feature type="signal peptide" evidence="4">
    <location>
        <begin position="1"/>
        <end position="19"/>
    </location>
</feature>
<dbReference type="PhylomeDB" id="A0A0G4HJF2"/>
<organism evidence="6">
    <name type="scientific">Chromera velia CCMP2878</name>
    <dbReference type="NCBI Taxonomy" id="1169474"/>
    <lineage>
        <taxon>Eukaryota</taxon>
        <taxon>Sar</taxon>
        <taxon>Alveolata</taxon>
        <taxon>Colpodellida</taxon>
        <taxon>Chromeraceae</taxon>
        <taxon>Chromera</taxon>
    </lineage>
</organism>
<dbReference type="GO" id="GO:0003924">
    <property type="term" value="F:GTPase activity"/>
    <property type="evidence" value="ECO:0007669"/>
    <property type="project" value="InterPro"/>
</dbReference>
<dbReference type="EMBL" id="CDMZ01002858">
    <property type="protein sequence ID" value="CEM44172.1"/>
    <property type="molecule type" value="Genomic_DNA"/>
</dbReference>
<name>A0A0G4HJF2_9ALVE</name>
<dbReference type="HAMAP" id="MF_00379">
    <property type="entry name" value="GTPase_MnmE"/>
    <property type="match status" value="1"/>
</dbReference>
<keyword evidence="4" id="KW-0732">Signal</keyword>
<proteinExistence type="inferred from homology"/>
<dbReference type="Gene3D" id="1.20.120.430">
    <property type="entry name" value="tRNA modification GTPase MnmE domain 2"/>
    <property type="match status" value="1"/>
</dbReference>
<feature type="domain" description="TrmE-type G" evidence="5">
    <location>
        <begin position="383"/>
        <end position="593"/>
    </location>
</feature>
<dbReference type="NCBIfam" id="NF003661">
    <property type="entry name" value="PRK05291.1-3"/>
    <property type="match status" value="1"/>
</dbReference>
<keyword evidence="2" id="KW-0342">GTP-binding</keyword>
<dbReference type="GO" id="GO:0005525">
    <property type="term" value="F:GTP binding"/>
    <property type="evidence" value="ECO:0007669"/>
    <property type="project" value="UniProtKB-KW"/>
</dbReference>
<dbReference type="SUPFAM" id="SSF103025">
    <property type="entry name" value="Folate-binding domain"/>
    <property type="match status" value="1"/>
</dbReference>
<dbReference type="InterPro" id="IPR027368">
    <property type="entry name" value="MnmE_dom2"/>
</dbReference>
<dbReference type="CDD" id="cd14858">
    <property type="entry name" value="TrmE_N"/>
    <property type="match status" value="1"/>
</dbReference>
<feature type="chain" id="PRO_5005191481" description="TrmE-type G domain-containing protein" evidence="4">
    <location>
        <begin position="20"/>
        <end position="671"/>
    </location>
</feature>
<dbReference type="AlphaFoldDB" id="A0A0G4HJF2"/>
<dbReference type="InterPro" id="IPR018948">
    <property type="entry name" value="GTP-bd_TrmE_N"/>
</dbReference>
<dbReference type="InterPro" id="IPR025867">
    <property type="entry name" value="MnmE_helical"/>
</dbReference>
<dbReference type="GO" id="GO:0005737">
    <property type="term" value="C:cytoplasm"/>
    <property type="evidence" value="ECO:0007669"/>
    <property type="project" value="TreeGrafter"/>
</dbReference>
<dbReference type="InterPro" id="IPR027266">
    <property type="entry name" value="TrmE/GcvT-like"/>
</dbReference>
<reference evidence="6" key="1">
    <citation type="submission" date="2014-11" db="EMBL/GenBank/DDBJ databases">
        <authorList>
            <person name="Otto D Thomas"/>
            <person name="Naeem Raeece"/>
        </authorList>
    </citation>
    <scope>NUCLEOTIDE SEQUENCE</scope>
</reference>
<keyword evidence="1" id="KW-0547">Nucleotide-binding</keyword>
<accession>A0A0G4HJF2</accession>
<dbReference type="Pfam" id="PF12631">
    <property type="entry name" value="MnmE_helical"/>
    <property type="match status" value="1"/>
</dbReference>
<evidence type="ECO:0000313" key="6">
    <source>
        <dbReference type="EMBL" id="CEM44172.1"/>
    </source>
</evidence>
<dbReference type="InterPro" id="IPR004520">
    <property type="entry name" value="GTPase_MnmE"/>
</dbReference>
<dbReference type="PROSITE" id="PS51709">
    <property type="entry name" value="G_TRME"/>
    <property type="match status" value="1"/>
</dbReference>
<dbReference type="CDD" id="cd04164">
    <property type="entry name" value="trmE"/>
    <property type="match status" value="1"/>
</dbReference>
<dbReference type="SUPFAM" id="SSF52540">
    <property type="entry name" value="P-loop containing nucleoside triphosphate hydrolases"/>
    <property type="match status" value="1"/>
</dbReference>
<evidence type="ECO:0000256" key="3">
    <source>
        <dbReference type="SAM" id="MobiDB-lite"/>
    </source>
</evidence>